<dbReference type="Gene3D" id="1.10.1740.10">
    <property type="match status" value="1"/>
</dbReference>
<dbReference type="SUPFAM" id="SSF88946">
    <property type="entry name" value="Sigma2 domain of RNA polymerase sigma factors"/>
    <property type="match status" value="1"/>
</dbReference>
<evidence type="ECO:0000313" key="7">
    <source>
        <dbReference type="EMBL" id="MBS4202472.1"/>
    </source>
</evidence>
<evidence type="ECO:0000256" key="1">
    <source>
        <dbReference type="ARBA" id="ARBA00010641"/>
    </source>
</evidence>
<dbReference type="InterPro" id="IPR013324">
    <property type="entry name" value="RNA_pol_sigma_r3/r4-like"/>
</dbReference>
<dbReference type="PANTHER" id="PTHR43133">
    <property type="entry name" value="RNA POLYMERASE ECF-TYPE SIGMA FACTO"/>
    <property type="match status" value="1"/>
</dbReference>
<feature type="domain" description="RNA polymerase sigma-70 region 2" evidence="5">
    <location>
        <begin position="26"/>
        <end position="86"/>
    </location>
</feature>
<dbReference type="GO" id="GO:0016987">
    <property type="term" value="F:sigma factor activity"/>
    <property type="evidence" value="ECO:0007669"/>
    <property type="project" value="UniProtKB-KW"/>
</dbReference>
<dbReference type="AlphaFoldDB" id="A0A942YN87"/>
<accession>A0A942YN87</accession>
<dbReference type="Gene3D" id="1.10.10.10">
    <property type="entry name" value="Winged helix-like DNA-binding domain superfamily/Winged helix DNA-binding domain"/>
    <property type="match status" value="1"/>
</dbReference>
<name>A0A942YN87_9BACI</name>
<dbReference type="Pfam" id="PF04542">
    <property type="entry name" value="Sigma70_r2"/>
    <property type="match status" value="1"/>
</dbReference>
<evidence type="ECO:0000259" key="5">
    <source>
        <dbReference type="Pfam" id="PF04542"/>
    </source>
</evidence>
<dbReference type="InterPro" id="IPR013249">
    <property type="entry name" value="RNA_pol_sigma70_r4_t2"/>
</dbReference>
<dbReference type="GO" id="GO:0003677">
    <property type="term" value="F:DNA binding"/>
    <property type="evidence" value="ECO:0007669"/>
    <property type="project" value="InterPro"/>
</dbReference>
<dbReference type="InterPro" id="IPR014284">
    <property type="entry name" value="RNA_pol_sigma-70_dom"/>
</dbReference>
<dbReference type="GO" id="GO:0006352">
    <property type="term" value="P:DNA-templated transcription initiation"/>
    <property type="evidence" value="ECO:0007669"/>
    <property type="project" value="InterPro"/>
</dbReference>
<dbReference type="PANTHER" id="PTHR43133:SF51">
    <property type="entry name" value="RNA POLYMERASE SIGMA FACTOR"/>
    <property type="match status" value="1"/>
</dbReference>
<dbReference type="Proteomes" id="UP000682713">
    <property type="component" value="Unassembled WGS sequence"/>
</dbReference>
<dbReference type="EMBL" id="JAGYPJ010000004">
    <property type="protein sequence ID" value="MBS4202472.1"/>
    <property type="molecule type" value="Genomic_DNA"/>
</dbReference>
<sequence length="178" mass="20957">MPHFVHYTKKYPIGQTFFSVYSIGYSLLYRTAFLYVGNKEDALDVVQETVYKAYKSIGSLKNPEYFSTWIIKILIRTAYRILEKNRKLTTIDYETLVNLQDHKVIEIHQNIDLADALNILNENDKTAIILFYYHDLPIHKIATMMDKPEGTVKSYLRRAKIELKKILEGDNHYEQNMV</sequence>
<dbReference type="Pfam" id="PF08281">
    <property type="entry name" value="Sigma70_r4_2"/>
    <property type="match status" value="1"/>
</dbReference>
<gene>
    <name evidence="7" type="ORF">KHA93_22985</name>
</gene>
<evidence type="ECO:0000256" key="4">
    <source>
        <dbReference type="ARBA" id="ARBA00023163"/>
    </source>
</evidence>
<reference evidence="7 8" key="1">
    <citation type="submission" date="2021-05" db="EMBL/GenBank/DDBJ databases">
        <title>Novel Bacillus species.</title>
        <authorList>
            <person name="Liu G."/>
        </authorList>
    </citation>
    <scope>NUCLEOTIDE SEQUENCE [LARGE SCALE GENOMIC DNA]</scope>
    <source>
        <strain evidence="7 8">FJAT-49732</strain>
    </source>
</reference>
<dbReference type="SUPFAM" id="SSF88659">
    <property type="entry name" value="Sigma3 and sigma4 domains of RNA polymerase sigma factors"/>
    <property type="match status" value="1"/>
</dbReference>
<evidence type="ECO:0000256" key="2">
    <source>
        <dbReference type="ARBA" id="ARBA00023015"/>
    </source>
</evidence>
<dbReference type="NCBIfam" id="TIGR02937">
    <property type="entry name" value="sigma70-ECF"/>
    <property type="match status" value="1"/>
</dbReference>
<dbReference type="InterPro" id="IPR039425">
    <property type="entry name" value="RNA_pol_sigma-70-like"/>
</dbReference>
<comment type="similarity">
    <text evidence="1">Belongs to the sigma-70 factor family. ECF subfamily.</text>
</comment>
<evidence type="ECO:0000313" key="8">
    <source>
        <dbReference type="Proteomes" id="UP000682713"/>
    </source>
</evidence>
<keyword evidence="4" id="KW-0804">Transcription</keyword>
<keyword evidence="8" id="KW-1185">Reference proteome</keyword>
<protein>
    <submittedName>
        <fullName evidence="7">Sigma-70 family RNA polymerase sigma factor</fullName>
    </submittedName>
</protein>
<keyword evidence="2" id="KW-0805">Transcription regulation</keyword>
<feature type="domain" description="RNA polymerase sigma factor 70 region 4 type 2" evidence="6">
    <location>
        <begin position="113"/>
        <end position="162"/>
    </location>
</feature>
<keyword evidence="3" id="KW-0731">Sigma factor</keyword>
<evidence type="ECO:0000256" key="3">
    <source>
        <dbReference type="ARBA" id="ARBA00023082"/>
    </source>
</evidence>
<organism evidence="7 8">
    <name type="scientific">Lederbergia citrisecunda</name>
    <dbReference type="NCBI Taxonomy" id="2833583"/>
    <lineage>
        <taxon>Bacteria</taxon>
        <taxon>Bacillati</taxon>
        <taxon>Bacillota</taxon>
        <taxon>Bacilli</taxon>
        <taxon>Bacillales</taxon>
        <taxon>Bacillaceae</taxon>
        <taxon>Lederbergia</taxon>
    </lineage>
</organism>
<evidence type="ECO:0000259" key="6">
    <source>
        <dbReference type="Pfam" id="PF08281"/>
    </source>
</evidence>
<dbReference type="CDD" id="cd06171">
    <property type="entry name" value="Sigma70_r4"/>
    <property type="match status" value="1"/>
</dbReference>
<dbReference type="InterPro" id="IPR007627">
    <property type="entry name" value="RNA_pol_sigma70_r2"/>
</dbReference>
<dbReference type="InterPro" id="IPR013325">
    <property type="entry name" value="RNA_pol_sigma_r2"/>
</dbReference>
<dbReference type="InterPro" id="IPR036388">
    <property type="entry name" value="WH-like_DNA-bd_sf"/>
</dbReference>
<comment type="caution">
    <text evidence="7">The sequence shown here is derived from an EMBL/GenBank/DDBJ whole genome shotgun (WGS) entry which is preliminary data.</text>
</comment>
<proteinExistence type="inferred from homology"/>